<keyword evidence="4" id="KW-1185">Reference proteome</keyword>
<dbReference type="InterPro" id="IPR003646">
    <property type="entry name" value="SH3-like_bac-type"/>
</dbReference>
<organism evidence="3 4">
    <name type="scientific">Histidinibacterium aquaticum</name>
    <dbReference type="NCBI Taxonomy" id="2613962"/>
    <lineage>
        <taxon>Bacteria</taxon>
        <taxon>Pseudomonadati</taxon>
        <taxon>Pseudomonadota</taxon>
        <taxon>Alphaproteobacteria</taxon>
        <taxon>Rhodobacterales</taxon>
        <taxon>Paracoccaceae</taxon>
        <taxon>Histidinibacterium</taxon>
    </lineage>
</organism>
<evidence type="ECO:0000259" key="2">
    <source>
        <dbReference type="PROSITE" id="PS51781"/>
    </source>
</evidence>
<dbReference type="EMBL" id="VYQE01000001">
    <property type="protein sequence ID" value="KAA9010291.1"/>
    <property type="molecule type" value="Genomic_DNA"/>
</dbReference>
<accession>A0A5J5GPR4</accession>
<evidence type="ECO:0000256" key="1">
    <source>
        <dbReference type="SAM" id="MobiDB-lite"/>
    </source>
</evidence>
<dbReference type="AlphaFoldDB" id="A0A5J5GPR4"/>
<proteinExistence type="predicted"/>
<gene>
    <name evidence="3" type="ORF">F3S47_03320</name>
</gene>
<comment type="caution">
    <text evidence="3">The sequence shown here is derived from an EMBL/GenBank/DDBJ whole genome shotgun (WGS) entry which is preliminary data.</text>
</comment>
<evidence type="ECO:0000313" key="3">
    <source>
        <dbReference type="EMBL" id="KAA9010291.1"/>
    </source>
</evidence>
<dbReference type="Proteomes" id="UP000326554">
    <property type="component" value="Unassembled WGS sequence"/>
</dbReference>
<name>A0A5J5GPR4_9RHOB</name>
<reference evidence="3 4" key="1">
    <citation type="submission" date="2019-09" db="EMBL/GenBank/DDBJ databases">
        <authorList>
            <person name="Park J.-S."/>
            <person name="Choi H.-J."/>
        </authorList>
    </citation>
    <scope>NUCLEOTIDE SEQUENCE [LARGE SCALE GENOMIC DNA]</scope>
    <source>
        <strain evidence="3 4">176SS1-4</strain>
    </source>
</reference>
<dbReference type="PROSITE" id="PS51781">
    <property type="entry name" value="SH3B"/>
    <property type="match status" value="1"/>
</dbReference>
<feature type="domain" description="SH3b" evidence="2">
    <location>
        <begin position="117"/>
        <end position="188"/>
    </location>
</feature>
<evidence type="ECO:0000313" key="4">
    <source>
        <dbReference type="Proteomes" id="UP000326554"/>
    </source>
</evidence>
<feature type="region of interest" description="Disordered" evidence="1">
    <location>
        <begin position="1"/>
        <end position="26"/>
    </location>
</feature>
<protein>
    <submittedName>
        <fullName evidence="3">SH3 domain-containing protein</fullName>
    </submittedName>
</protein>
<dbReference type="Gene3D" id="2.30.30.40">
    <property type="entry name" value="SH3 Domains"/>
    <property type="match status" value="1"/>
</dbReference>
<sequence>MEPGGTSGWIGRRGRAGSSTELSKFGQGVNDRKYNEKRVFVTFRPRCEARARTGAPNAAGVDRFRLQGHDLPRVNLAEGFGMGRLCLAAVIALLVVPAQAQDLDVGFPIAEDGQAAGCAGSVVAGLDPGGDGFLAVRSGPGSSYRKLDELVNGDMVRTCARSGPWWGVYYGQPRRVGWVHGNWLVDGAG</sequence>